<dbReference type="Pfam" id="PF18722">
    <property type="entry name" value="MazG_C"/>
    <property type="match status" value="1"/>
</dbReference>
<evidence type="ECO:0000313" key="4">
    <source>
        <dbReference type="Proteomes" id="UP001499854"/>
    </source>
</evidence>
<sequence length="289" mass="31328">MDLRSYQQAALKTAQPTHDGHDALIVALLGLAGEVGGVATAYKKLLRDGPAYRGAKAKIREELGDVLWYIAAVADHFDLDLEDIAAANLGKIADRWKPSAAGQPFLDQEYPPGEQLPRTGVVTISLETNEGGRMEAHTYFDGQAIGDSLTDAAHIQDGYALHDVFHLAYAAVLGWSPVTRMLLGRKRRSVPTVDEAEDGGRAIAIEEGISALVFSYAVEHDYLEGVEHVDHELLQAIKVMVALLEVSAHRAADWEKAILEGFAAWRAVRAAGGGVLDLDMNNRSLRVRA</sequence>
<evidence type="ECO:0000313" key="3">
    <source>
        <dbReference type="EMBL" id="GAA1963567.1"/>
    </source>
</evidence>
<dbReference type="Pfam" id="PF03819">
    <property type="entry name" value="MazG"/>
    <property type="match status" value="1"/>
</dbReference>
<dbReference type="Proteomes" id="UP001499854">
    <property type="component" value="Unassembled WGS sequence"/>
</dbReference>
<dbReference type="SUPFAM" id="SSF101386">
    <property type="entry name" value="all-alpha NTP pyrophosphatases"/>
    <property type="match status" value="1"/>
</dbReference>
<proteinExistence type="predicted"/>
<evidence type="ECO:0000259" key="1">
    <source>
        <dbReference type="Pfam" id="PF03819"/>
    </source>
</evidence>
<dbReference type="InterPro" id="IPR004518">
    <property type="entry name" value="MazG-like_dom"/>
</dbReference>
<evidence type="ECO:0000259" key="2">
    <source>
        <dbReference type="Pfam" id="PF18722"/>
    </source>
</evidence>
<dbReference type="RefSeq" id="WP_344656742.1">
    <property type="nucleotide sequence ID" value="NZ_BAAAQM010000009.1"/>
</dbReference>
<reference evidence="3 4" key="1">
    <citation type="journal article" date="2019" name="Int. J. Syst. Evol. Microbiol.">
        <title>The Global Catalogue of Microorganisms (GCM) 10K type strain sequencing project: providing services to taxonomists for standard genome sequencing and annotation.</title>
        <authorList>
            <consortium name="The Broad Institute Genomics Platform"/>
            <consortium name="The Broad Institute Genome Sequencing Center for Infectious Disease"/>
            <person name="Wu L."/>
            <person name="Ma J."/>
        </authorList>
    </citation>
    <scope>NUCLEOTIDE SEQUENCE [LARGE SCALE GENOMIC DNA]</scope>
    <source>
        <strain evidence="3 4">JCM 16013</strain>
    </source>
</reference>
<keyword evidence="4" id="KW-1185">Reference proteome</keyword>
<organism evidence="3 4">
    <name type="scientific">Catenulispora subtropica</name>
    <dbReference type="NCBI Taxonomy" id="450798"/>
    <lineage>
        <taxon>Bacteria</taxon>
        <taxon>Bacillati</taxon>
        <taxon>Actinomycetota</taxon>
        <taxon>Actinomycetes</taxon>
        <taxon>Catenulisporales</taxon>
        <taxon>Catenulisporaceae</taxon>
        <taxon>Catenulispora</taxon>
    </lineage>
</organism>
<accession>A0ABN2R4N0</accession>
<protein>
    <recommendedName>
        <fullName evidence="5">MazG nucleotide pyrophosphohydrolase</fullName>
    </recommendedName>
</protein>
<dbReference type="InterPro" id="IPR041407">
    <property type="entry name" value="MazG_C"/>
</dbReference>
<feature type="domain" description="MazG C-terminal" evidence="2">
    <location>
        <begin position="104"/>
        <end position="287"/>
    </location>
</feature>
<gene>
    <name evidence="3" type="ORF">GCM10009838_20800</name>
</gene>
<feature type="domain" description="NTP pyrophosphohydrolase MazG-like" evidence="1">
    <location>
        <begin position="29"/>
        <end position="95"/>
    </location>
</feature>
<name>A0ABN2R4N0_9ACTN</name>
<evidence type="ECO:0008006" key="5">
    <source>
        <dbReference type="Google" id="ProtNLM"/>
    </source>
</evidence>
<dbReference type="InterPro" id="IPR011379">
    <property type="entry name" value="MazG-related_GP37"/>
</dbReference>
<dbReference type="Gene3D" id="1.10.287.1080">
    <property type="entry name" value="MazG-like"/>
    <property type="match status" value="1"/>
</dbReference>
<dbReference type="CDD" id="cd11541">
    <property type="entry name" value="NTP-PPase_u4"/>
    <property type="match status" value="1"/>
</dbReference>
<comment type="caution">
    <text evidence="3">The sequence shown here is derived from an EMBL/GenBank/DDBJ whole genome shotgun (WGS) entry which is preliminary data.</text>
</comment>
<dbReference type="EMBL" id="BAAAQM010000009">
    <property type="protein sequence ID" value="GAA1963567.1"/>
    <property type="molecule type" value="Genomic_DNA"/>
</dbReference>